<keyword evidence="3 4" id="KW-0326">Glycosidase</keyword>
<dbReference type="Pfam" id="PF08244">
    <property type="entry name" value="Glyco_hydro_32C"/>
    <property type="match status" value="1"/>
</dbReference>
<dbReference type="SUPFAM" id="SSF49899">
    <property type="entry name" value="Concanavalin A-like lectins/glucanases"/>
    <property type="match status" value="1"/>
</dbReference>
<name>A0ABV5WGA8_9BACI</name>
<evidence type="ECO:0000259" key="6">
    <source>
        <dbReference type="Pfam" id="PF00251"/>
    </source>
</evidence>
<gene>
    <name evidence="8" type="ORF">ACFFMS_14610</name>
</gene>
<dbReference type="Gene3D" id="2.115.10.20">
    <property type="entry name" value="Glycosyl hydrolase domain, family 43"/>
    <property type="match status" value="1"/>
</dbReference>
<dbReference type="Gene3D" id="2.60.120.560">
    <property type="entry name" value="Exo-inulinase, domain 1"/>
    <property type="match status" value="1"/>
</dbReference>
<dbReference type="CDD" id="cd18622">
    <property type="entry name" value="GH32_Inu-like"/>
    <property type="match status" value="1"/>
</dbReference>
<proteinExistence type="inferred from homology"/>
<feature type="domain" description="Glycosyl hydrolase family 32 C-terminal" evidence="7">
    <location>
        <begin position="374"/>
        <end position="517"/>
    </location>
</feature>
<dbReference type="InterPro" id="IPR013189">
    <property type="entry name" value="Glyco_hydro_32_C"/>
</dbReference>
<accession>A0ABV5WGA8</accession>
<evidence type="ECO:0000313" key="8">
    <source>
        <dbReference type="EMBL" id="MFB9759646.1"/>
    </source>
</evidence>
<keyword evidence="2 4" id="KW-0378">Hydrolase</keyword>
<evidence type="ECO:0000313" key="9">
    <source>
        <dbReference type="Proteomes" id="UP001589609"/>
    </source>
</evidence>
<keyword evidence="5" id="KW-0812">Transmembrane</keyword>
<comment type="caution">
    <text evidence="8">The sequence shown here is derived from an EMBL/GenBank/DDBJ whole genome shotgun (WGS) entry which is preliminary data.</text>
</comment>
<evidence type="ECO:0000256" key="5">
    <source>
        <dbReference type="SAM" id="Phobius"/>
    </source>
</evidence>
<evidence type="ECO:0000256" key="1">
    <source>
        <dbReference type="ARBA" id="ARBA00009902"/>
    </source>
</evidence>
<keyword evidence="9" id="KW-1185">Reference proteome</keyword>
<dbReference type="InterPro" id="IPR013148">
    <property type="entry name" value="Glyco_hydro_32_N"/>
</dbReference>
<dbReference type="InterPro" id="IPR023296">
    <property type="entry name" value="Glyco_hydro_beta-prop_sf"/>
</dbReference>
<evidence type="ECO:0000256" key="4">
    <source>
        <dbReference type="RuleBase" id="RU362110"/>
    </source>
</evidence>
<dbReference type="EMBL" id="JBHMAF010000083">
    <property type="protein sequence ID" value="MFB9759646.1"/>
    <property type="molecule type" value="Genomic_DNA"/>
</dbReference>
<dbReference type="RefSeq" id="WP_379949988.1">
    <property type="nucleotide sequence ID" value="NZ_JBHMAF010000083.1"/>
</dbReference>
<organism evidence="8 9">
    <name type="scientific">Ectobacillus funiculus</name>
    <dbReference type="NCBI Taxonomy" id="137993"/>
    <lineage>
        <taxon>Bacteria</taxon>
        <taxon>Bacillati</taxon>
        <taxon>Bacillota</taxon>
        <taxon>Bacilli</taxon>
        <taxon>Bacillales</taxon>
        <taxon>Bacillaceae</taxon>
        <taxon>Ectobacillus</taxon>
    </lineage>
</organism>
<evidence type="ECO:0000256" key="3">
    <source>
        <dbReference type="ARBA" id="ARBA00023295"/>
    </source>
</evidence>
<dbReference type="PANTHER" id="PTHR42800">
    <property type="entry name" value="EXOINULINASE INUD (AFU_ORTHOLOGUE AFUA_5G00480)"/>
    <property type="match status" value="1"/>
</dbReference>
<dbReference type="GO" id="GO:0016787">
    <property type="term" value="F:hydrolase activity"/>
    <property type="evidence" value="ECO:0007669"/>
    <property type="project" value="UniProtKB-KW"/>
</dbReference>
<sequence>MKNRVFNKKVYKWIGVFFIIYLGSIFFIRLLFPPIDKKINQAANKSPLTYRPIYHFSAPDKWINDPQRPVFFDGKYHYYYLYNKDYPNGNGTEWRQATSQDLVHWKDEGVAIPKYTTKNGDPWTGSFIVDDQNTAGFGKGTVIAIVTQPSADGGKQEQYLWYSTDRGKTFKSYSDHPILPNPGEKDFRDPKIIWDSQANKWMMVLAEGTKIGFYESRNLKEWHYTGGFFTQDIGVIECPDLFKIQANEGTYKWVLGASANGKSIGKPNTYAYWIGNYNGKDFIADYSEPQWLDYGFDWYGGVTFEDGTSSNKFDKRYALAWMNNWDYPNNTPTLQDDFNGVDSIVRQIKLKKQNNDTYILTSQPIEALNQLTFSTNSFKHIEVNGSKTLKIKSDVYQLDADISWSDAKNVGLRIRESTDKTRHIDVGFFIPDNFSYVNRVFTDQPDKSKKYVESKAPFDASKKKVHLKVLVDKTSIEVFIDDGNVTHSNEVFPHLNDKGITLFSEGGPSIFKNVVIKHFRSIH</sequence>
<dbReference type="PANTHER" id="PTHR42800:SF1">
    <property type="entry name" value="EXOINULINASE INUD (AFU_ORTHOLOGUE AFUA_5G00480)"/>
    <property type="match status" value="1"/>
</dbReference>
<evidence type="ECO:0000259" key="7">
    <source>
        <dbReference type="Pfam" id="PF08244"/>
    </source>
</evidence>
<comment type="similarity">
    <text evidence="1 4">Belongs to the glycosyl hydrolase 32 family.</text>
</comment>
<dbReference type="Pfam" id="PF00251">
    <property type="entry name" value="Glyco_hydro_32N"/>
    <property type="match status" value="1"/>
</dbReference>
<keyword evidence="5" id="KW-0472">Membrane</keyword>
<dbReference type="InterPro" id="IPR013320">
    <property type="entry name" value="ConA-like_dom_sf"/>
</dbReference>
<dbReference type="InterPro" id="IPR001362">
    <property type="entry name" value="Glyco_hydro_32"/>
</dbReference>
<keyword evidence="5" id="KW-1133">Transmembrane helix</keyword>
<feature type="domain" description="Glycosyl hydrolase family 32 N-terminal" evidence="6">
    <location>
        <begin position="55"/>
        <end position="355"/>
    </location>
</feature>
<dbReference type="Proteomes" id="UP001589609">
    <property type="component" value="Unassembled WGS sequence"/>
</dbReference>
<feature type="transmembrane region" description="Helical" evidence="5">
    <location>
        <begin position="12"/>
        <end position="32"/>
    </location>
</feature>
<reference evidence="8 9" key="1">
    <citation type="submission" date="2024-09" db="EMBL/GenBank/DDBJ databases">
        <authorList>
            <person name="Sun Q."/>
            <person name="Mori K."/>
        </authorList>
    </citation>
    <scope>NUCLEOTIDE SEQUENCE [LARGE SCALE GENOMIC DNA]</scope>
    <source>
        <strain evidence="8 9">JCM 11201</strain>
    </source>
</reference>
<dbReference type="SMART" id="SM00640">
    <property type="entry name" value="Glyco_32"/>
    <property type="match status" value="1"/>
</dbReference>
<evidence type="ECO:0000256" key="2">
    <source>
        <dbReference type="ARBA" id="ARBA00022801"/>
    </source>
</evidence>
<dbReference type="SUPFAM" id="SSF75005">
    <property type="entry name" value="Arabinanase/levansucrase/invertase"/>
    <property type="match status" value="1"/>
</dbReference>
<protein>
    <submittedName>
        <fullName evidence="8">Glycoside hydrolase family 32 protein</fullName>
    </submittedName>
</protein>